<reference evidence="1 2" key="1">
    <citation type="journal article" date="2016" name="Int. J. Syst. Evol. Microbiol.">
        <title>Ensifer glycinis sp. nov., an novel rhizobial species associated with Glycine spp.</title>
        <authorList>
            <person name="Yan H."/>
            <person name="Yan J."/>
            <person name="Sui X.H."/>
            <person name="Wang E.T."/>
            <person name="Chen W.X."/>
            <person name="Zhang X.X."/>
            <person name="Chen W.F."/>
        </authorList>
    </citation>
    <scope>NUCLEOTIDE SEQUENCE [LARGE SCALE GENOMIC DNA]</scope>
    <source>
        <strain evidence="1 2">CCBAU 23380</strain>
    </source>
</reference>
<accession>A0A178Y706</accession>
<organism evidence="1 2">
    <name type="scientific">Sinorhizobium glycinis</name>
    <dbReference type="NCBI Taxonomy" id="1472378"/>
    <lineage>
        <taxon>Bacteria</taxon>
        <taxon>Pseudomonadati</taxon>
        <taxon>Pseudomonadota</taxon>
        <taxon>Alphaproteobacteria</taxon>
        <taxon>Hyphomicrobiales</taxon>
        <taxon>Rhizobiaceae</taxon>
        <taxon>Sinorhizobium/Ensifer group</taxon>
        <taxon>Sinorhizobium</taxon>
    </lineage>
</organism>
<dbReference type="AlphaFoldDB" id="A0A178Y706"/>
<evidence type="ECO:0008006" key="3">
    <source>
        <dbReference type="Google" id="ProtNLM"/>
    </source>
</evidence>
<name>A0A178Y706_9HYPH</name>
<proteinExistence type="predicted"/>
<protein>
    <recommendedName>
        <fullName evidence="3">Integrase</fullName>
    </recommendedName>
</protein>
<dbReference type="STRING" id="1472378.AU381_14990"/>
<evidence type="ECO:0000313" key="2">
    <source>
        <dbReference type="Proteomes" id="UP000094025"/>
    </source>
</evidence>
<dbReference type="Proteomes" id="UP000094025">
    <property type="component" value="Unassembled WGS sequence"/>
</dbReference>
<sequence length="71" mass="8171">MWQNVPGSSYSIRRVPLVGVSRWAICQRPRGFEKYQDKSDSASALINKVMRNNGLMPSDEHTNYSLQHSFQ</sequence>
<dbReference type="EMBL" id="LPUX01000050">
    <property type="protein sequence ID" value="OAP42495.1"/>
    <property type="molecule type" value="Genomic_DNA"/>
</dbReference>
<comment type="caution">
    <text evidence="1">The sequence shown here is derived from an EMBL/GenBank/DDBJ whole genome shotgun (WGS) entry which is preliminary data.</text>
</comment>
<keyword evidence="2" id="KW-1185">Reference proteome</keyword>
<gene>
    <name evidence="1" type="ORF">AU381_14990</name>
</gene>
<evidence type="ECO:0000313" key="1">
    <source>
        <dbReference type="EMBL" id="OAP42495.1"/>
    </source>
</evidence>